<dbReference type="Proteomes" id="UP001445076">
    <property type="component" value="Unassembled WGS sequence"/>
</dbReference>
<feature type="signal peptide" evidence="1">
    <location>
        <begin position="1"/>
        <end position="19"/>
    </location>
</feature>
<protein>
    <submittedName>
        <fullName evidence="2">Uncharacterized protein</fullName>
    </submittedName>
</protein>
<organism evidence="2 3">
    <name type="scientific">Cherax quadricarinatus</name>
    <name type="common">Australian red claw crayfish</name>
    <dbReference type="NCBI Taxonomy" id="27406"/>
    <lineage>
        <taxon>Eukaryota</taxon>
        <taxon>Metazoa</taxon>
        <taxon>Ecdysozoa</taxon>
        <taxon>Arthropoda</taxon>
        <taxon>Crustacea</taxon>
        <taxon>Multicrustacea</taxon>
        <taxon>Malacostraca</taxon>
        <taxon>Eumalacostraca</taxon>
        <taxon>Eucarida</taxon>
        <taxon>Decapoda</taxon>
        <taxon>Pleocyemata</taxon>
        <taxon>Astacidea</taxon>
        <taxon>Parastacoidea</taxon>
        <taxon>Parastacidae</taxon>
        <taxon>Cherax</taxon>
    </lineage>
</organism>
<accession>A0AAW0W173</accession>
<evidence type="ECO:0000313" key="2">
    <source>
        <dbReference type="EMBL" id="KAK8722914.1"/>
    </source>
</evidence>
<keyword evidence="3" id="KW-1185">Reference proteome</keyword>
<evidence type="ECO:0000313" key="3">
    <source>
        <dbReference type="Proteomes" id="UP001445076"/>
    </source>
</evidence>
<dbReference type="EMBL" id="JARKIK010000093">
    <property type="protein sequence ID" value="KAK8722914.1"/>
    <property type="molecule type" value="Genomic_DNA"/>
</dbReference>
<sequence length="100" mass="10284">MKGFIVLVLTAAVLLTVTAKNSRERGGGGRSNEDRRSCIGKLCGRNNVTCLNCVNNLNLTRSVLKNCVRGSSGCVAATVISCLTAANSTATSCFPASTSG</sequence>
<keyword evidence="1" id="KW-0732">Signal</keyword>
<comment type="caution">
    <text evidence="2">The sequence shown here is derived from an EMBL/GenBank/DDBJ whole genome shotgun (WGS) entry which is preliminary data.</text>
</comment>
<gene>
    <name evidence="2" type="ORF">OTU49_012120</name>
</gene>
<reference evidence="2 3" key="1">
    <citation type="journal article" date="2024" name="BMC Genomics">
        <title>Genome assembly of redclaw crayfish (Cherax quadricarinatus) provides insights into its immune adaptation and hypoxia tolerance.</title>
        <authorList>
            <person name="Liu Z."/>
            <person name="Zheng J."/>
            <person name="Li H."/>
            <person name="Fang K."/>
            <person name="Wang S."/>
            <person name="He J."/>
            <person name="Zhou D."/>
            <person name="Weng S."/>
            <person name="Chi M."/>
            <person name="Gu Z."/>
            <person name="He J."/>
            <person name="Li F."/>
            <person name="Wang M."/>
        </authorList>
    </citation>
    <scope>NUCLEOTIDE SEQUENCE [LARGE SCALE GENOMIC DNA]</scope>
    <source>
        <strain evidence="2">ZL_2023a</strain>
    </source>
</reference>
<name>A0AAW0W173_CHEQU</name>
<proteinExistence type="predicted"/>
<dbReference type="AlphaFoldDB" id="A0AAW0W173"/>
<evidence type="ECO:0000256" key="1">
    <source>
        <dbReference type="SAM" id="SignalP"/>
    </source>
</evidence>
<feature type="chain" id="PRO_5043317826" evidence="1">
    <location>
        <begin position="20"/>
        <end position="100"/>
    </location>
</feature>